<keyword evidence="2" id="KW-1185">Reference proteome</keyword>
<dbReference type="RefSeq" id="WP_165866084.1">
    <property type="nucleotide sequence ID" value="NZ_UPPP01000094.1"/>
</dbReference>
<organism evidence="1 2">
    <name type="scientific">Lucifera butyrica</name>
    <dbReference type="NCBI Taxonomy" id="1351585"/>
    <lineage>
        <taxon>Bacteria</taxon>
        <taxon>Bacillati</taxon>
        <taxon>Bacillota</taxon>
        <taxon>Negativicutes</taxon>
        <taxon>Veillonellales</taxon>
        <taxon>Veillonellaceae</taxon>
        <taxon>Lucifera</taxon>
    </lineage>
</organism>
<reference evidence="1 2" key="1">
    <citation type="submission" date="2018-06" db="EMBL/GenBank/DDBJ databases">
        <authorList>
            <person name="Strepis N."/>
        </authorList>
    </citation>
    <scope>NUCLEOTIDE SEQUENCE [LARGE SCALE GENOMIC DNA]</scope>
    <source>
        <strain evidence="1">LUCI</strain>
    </source>
</reference>
<evidence type="ECO:0000313" key="2">
    <source>
        <dbReference type="Proteomes" id="UP000277811"/>
    </source>
</evidence>
<proteinExistence type="predicted"/>
<sequence length="57" mass="6434">MQKIYHFWNGKNIDGKSTIGLESLLREESRTAPAEMKYEVGVETIAADDLQKGVDYS</sequence>
<dbReference type="AlphaFoldDB" id="A0A498RD12"/>
<gene>
    <name evidence="1" type="ORF">LUCI_4029</name>
</gene>
<dbReference type="Proteomes" id="UP000277811">
    <property type="component" value="Unassembled WGS sequence"/>
</dbReference>
<protein>
    <submittedName>
        <fullName evidence="1">Uncharacterized protein</fullName>
    </submittedName>
</protein>
<name>A0A498RD12_9FIRM</name>
<dbReference type="EMBL" id="UPPP01000094">
    <property type="protein sequence ID" value="VBB08750.1"/>
    <property type="molecule type" value="Genomic_DNA"/>
</dbReference>
<accession>A0A498RD12</accession>
<evidence type="ECO:0000313" key="1">
    <source>
        <dbReference type="EMBL" id="VBB08750.1"/>
    </source>
</evidence>